<dbReference type="CTD" id="78774466"/>
<dbReference type="GeneID" id="78774466"/>
<reference evidence="2 3" key="1">
    <citation type="submission" date="2019-12" db="EMBL/GenBank/DDBJ databases">
        <title>Chromosome-level assembly of the Caenorhabditis remanei genome.</title>
        <authorList>
            <person name="Teterina A.A."/>
            <person name="Willis J.H."/>
            <person name="Phillips P.C."/>
        </authorList>
    </citation>
    <scope>NUCLEOTIDE SEQUENCE [LARGE SCALE GENOMIC DNA]</scope>
    <source>
        <strain evidence="2 3">PX506</strain>
        <tissue evidence="2">Whole organism</tissue>
    </source>
</reference>
<evidence type="ECO:0000313" key="3">
    <source>
        <dbReference type="Proteomes" id="UP000483820"/>
    </source>
</evidence>
<comment type="caution">
    <text evidence="2">The sequence shown here is derived from an EMBL/GenBank/DDBJ whole genome shotgun (WGS) entry which is preliminary data.</text>
</comment>
<name>A0A6A5HJI1_CAERE</name>
<dbReference type="RefSeq" id="XP_053590518.1">
    <property type="nucleotide sequence ID" value="XM_053726324.1"/>
</dbReference>
<dbReference type="KEGG" id="crq:GCK72_007608"/>
<proteinExistence type="predicted"/>
<gene>
    <name evidence="2" type="ORF">GCK72_007608</name>
</gene>
<dbReference type="AlphaFoldDB" id="A0A6A5HJI1"/>
<sequence>MSKRPGKSLASEINEEDKRMAIFFQLRGITDQANRALHCPVRDPVPCKFCKRFGHEMHQCGRVEQAEKLLHAASRIICVICTHHAANLSMQRAAQRSKTPPTTGENPSQQATA</sequence>
<dbReference type="EMBL" id="WUAV01000002">
    <property type="protein sequence ID" value="KAF1767649.1"/>
    <property type="molecule type" value="Genomic_DNA"/>
</dbReference>
<feature type="region of interest" description="Disordered" evidence="1">
    <location>
        <begin position="90"/>
        <end position="113"/>
    </location>
</feature>
<organism evidence="2 3">
    <name type="scientific">Caenorhabditis remanei</name>
    <name type="common">Caenorhabditis vulgaris</name>
    <dbReference type="NCBI Taxonomy" id="31234"/>
    <lineage>
        <taxon>Eukaryota</taxon>
        <taxon>Metazoa</taxon>
        <taxon>Ecdysozoa</taxon>
        <taxon>Nematoda</taxon>
        <taxon>Chromadorea</taxon>
        <taxon>Rhabditida</taxon>
        <taxon>Rhabditina</taxon>
        <taxon>Rhabditomorpha</taxon>
        <taxon>Rhabditoidea</taxon>
        <taxon>Rhabditidae</taxon>
        <taxon>Peloderinae</taxon>
        <taxon>Caenorhabditis</taxon>
    </lineage>
</organism>
<evidence type="ECO:0000256" key="1">
    <source>
        <dbReference type="SAM" id="MobiDB-lite"/>
    </source>
</evidence>
<accession>A0A6A5HJI1</accession>
<evidence type="ECO:0000313" key="2">
    <source>
        <dbReference type="EMBL" id="KAF1767649.1"/>
    </source>
</evidence>
<protein>
    <submittedName>
        <fullName evidence="2">Uncharacterized protein</fullName>
    </submittedName>
</protein>
<dbReference type="Proteomes" id="UP000483820">
    <property type="component" value="Chromosome II"/>
</dbReference>